<dbReference type="Pfam" id="PF06983">
    <property type="entry name" value="3-dmu-9_3-mt"/>
    <property type="match status" value="1"/>
</dbReference>
<dbReference type="EMBL" id="JAYLLN010000050">
    <property type="protein sequence ID" value="MEI5986258.1"/>
    <property type="molecule type" value="Genomic_DNA"/>
</dbReference>
<dbReference type="CDD" id="cd06588">
    <property type="entry name" value="PhnB_like"/>
    <property type="match status" value="1"/>
</dbReference>
<reference evidence="2 3" key="1">
    <citation type="submission" date="2024-01" db="EMBL/GenBank/DDBJ databases">
        <title>Sphingobacterium tenebrionis sp. nov., a novel endophyte isolated from tenebrio molitor intestines.</title>
        <authorList>
            <person name="Zhang C."/>
        </authorList>
    </citation>
    <scope>NUCLEOTIDE SEQUENCE [LARGE SCALE GENOMIC DNA]</scope>
    <source>
        <strain evidence="2 3">PU5-4</strain>
    </source>
</reference>
<dbReference type="Gene3D" id="3.10.180.10">
    <property type="entry name" value="2,3-Dihydroxybiphenyl 1,2-Dioxygenase, domain 1"/>
    <property type="match status" value="1"/>
</dbReference>
<dbReference type="Proteomes" id="UP001363035">
    <property type="component" value="Unassembled WGS sequence"/>
</dbReference>
<dbReference type="SUPFAM" id="SSF54593">
    <property type="entry name" value="Glyoxalase/Bleomycin resistance protein/Dihydroxybiphenyl dioxygenase"/>
    <property type="match status" value="1"/>
</dbReference>
<dbReference type="PANTHER" id="PTHR33990:SF1">
    <property type="entry name" value="PROTEIN YJDN"/>
    <property type="match status" value="1"/>
</dbReference>
<organism evidence="2 3">
    <name type="scientific">Sphingobacterium tenebrionis</name>
    <dbReference type="NCBI Taxonomy" id="3111775"/>
    <lineage>
        <taxon>Bacteria</taxon>
        <taxon>Pseudomonadati</taxon>
        <taxon>Bacteroidota</taxon>
        <taxon>Sphingobacteriia</taxon>
        <taxon>Sphingobacteriales</taxon>
        <taxon>Sphingobacteriaceae</taxon>
        <taxon>Sphingobacterium</taxon>
    </lineage>
</organism>
<keyword evidence="3" id="KW-1185">Reference proteome</keyword>
<dbReference type="InterPro" id="IPR028973">
    <property type="entry name" value="PhnB-like"/>
</dbReference>
<sequence>MAKIHAYLNFNGNCKEAFDFYQQVFKTESVGTYRYGDMPADPNMPALPDDAKDLIMHTAIKINDSTMIMGSDTYEAFGPKATLGTSTYIMLDAESAEEAKALHTALAKDAQNIEMDLAETFFAELYSSFQDKFGISWMVHFEGNKKMG</sequence>
<name>A0ABU8I9S9_9SPHI</name>
<comment type="caution">
    <text evidence="2">The sequence shown here is derived from an EMBL/GenBank/DDBJ whole genome shotgun (WGS) entry which is preliminary data.</text>
</comment>
<dbReference type="InterPro" id="IPR029068">
    <property type="entry name" value="Glyas_Bleomycin-R_OHBP_Dase"/>
</dbReference>
<protein>
    <submittedName>
        <fullName evidence="2">VOC family protein</fullName>
    </submittedName>
</protein>
<evidence type="ECO:0000313" key="3">
    <source>
        <dbReference type="Proteomes" id="UP001363035"/>
    </source>
</evidence>
<feature type="domain" description="PhnB-like" evidence="1">
    <location>
        <begin position="3"/>
        <end position="139"/>
    </location>
</feature>
<proteinExistence type="predicted"/>
<gene>
    <name evidence="2" type="ORF">VJ786_15240</name>
</gene>
<evidence type="ECO:0000259" key="1">
    <source>
        <dbReference type="Pfam" id="PF06983"/>
    </source>
</evidence>
<evidence type="ECO:0000313" key="2">
    <source>
        <dbReference type="EMBL" id="MEI5986258.1"/>
    </source>
</evidence>
<accession>A0ABU8I9S9</accession>
<dbReference type="PANTHER" id="PTHR33990">
    <property type="entry name" value="PROTEIN YJDN-RELATED"/>
    <property type="match status" value="1"/>
</dbReference>
<dbReference type="RefSeq" id="WP_336557997.1">
    <property type="nucleotide sequence ID" value="NZ_JAYLLN010000050.1"/>
</dbReference>